<dbReference type="SUPFAM" id="SSF141371">
    <property type="entry name" value="PilZ domain-like"/>
    <property type="match status" value="1"/>
</dbReference>
<sequence>MVHSNSIFREAEPTEPRLRLNLRCSLNLSGSRLDAALYNISYSGFAVRLPEGQNTFPLAELKSVTIEQIDEFEVCARWRKDDRIGFKFLSKRGARPVLDEFFAGIGEYPT</sequence>
<dbReference type="Pfam" id="PF07238">
    <property type="entry name" value="PilZ"/>
    <property type="match status" value="1"/>
</dbReference>
<comment type="caution">
    <text evidence="2">The sequence shown here is derived from an EMBL/GenBank/DDBJ whole genome shotgun (WGS) entry which is preliminary data.</text>
</comment>
<evidence type="ECO:0000313" key="2">
    <source>
        <dbReference type="EMBL" id="MBY6138288.1"/>
    </source>
</evidence>
<protein>
    <submittedName>
        <fullName evidence="2">PilZ domain-containing protein</fullName>
    </submittedName>
</protein>
<evidence type="ECO:0000313" key="3">
    <source>
        <dbReference type="Proteomes" id="UP000766629"/>
    </source>
</evidence>
<dbReference type="RefSeq" id="WP_222502545.1">
    <property type="nucleotide sequence ID" value="NZ_JAHVJA010000001.1"/>
</dbReference>
<organism evidence="2 3">
    <name type="scientific">Leisingera daeponensis</name>
    <dbReference type="NCBI Taxonomy" id="405746"/>
    <lineage>
        <taxon>Bacteria</taxon>
        <taxon>Pseudomonadati</taxon>
        <taxon>Pseudomonadota</taxon>
        <taxon>Alphaproteobacteria</taxon>
        <taxon>Rhodobacterales</taxon>
        <taxon>Roseobacteraceae</taxon>
        <taxon>Leisingera</taxon>
    </lineage>
</organism>
<feature type="domain" description="PilZ" evidence="1">
    <location>
        <begin position="15"/>
        <end position="90"/>
    </location>
</feature>
<name>A0ABS7NAR6_9RHOB</name>
<gene>
    <name evidence="2" type="ORF">KUV26_02455</name>
</gene>
<dbReference type="InterPro" id="IPR009875">
    <property type="entry name" value="PilZ_domain"/>
</dbReference>
<accession>A0ABS7NAR6</accession>
<proteinExistence type="predicted"/>
<evidence type="ECO:0000259" key="1">
    <source>
        <dbReference type="Pfam" id="PF07238"/>
    </source>
</evidence>
<keyword evidence="3" id="KW-1185">Reference proteome</keyword>
<dbReference type="EMBL" id="JAHVJA010000001">
    <property type="protein sequence ID" value="MBY6138288.1"/>
    <property type="molecule type" value="Genomic_DNA"/>
</dbReference>
<dbReference type="Proteomes" id="UP000766629">
    <property type="component" value="Unassembled WGS sequence"/>
</dbReference>
<reference evidence="2 3" key="1">
    <citation type="submission" date="2021-06" db="EMBL/GenBank/DDBJ databases">
        <title>50 bacteria genomes isolated from Dapeng, Shenzhen, China.</title>
        <authorList>
            <person name="Zheng W."/>
            <person name="Yu S."/>
            <person name="Huang Y."/>
        </authorList>
    </citation>
    <scope>NUCLEOTIDE SEQUENCE [LARGE SCALE GENOMIC DNA]</scope>
    <source>
        <strain evidence="2 3">DP1N14-2</strain>
    </source>
</reference>